<dbReference type="EMBL" id="GIKN01000833">
    <property type="protein sequence ID" value="NIE43106.1"/>
    <property type="molecule type" value="Transcribed_RNA"/>
</dbReference>
<dbReference type="AlphaFoldDB" id="A0A6G4ZYT5"/>
<name>A0A6G4ZYT5_RHIMP</name>
<accession>A0A6G4ZYT5</accession>
<sequence>MFAGSLKPTAAFMSGKMKIKGDSGEGHETRKAYGQPPSQTLETNRVLCFLFGNYFGMFHRLRSVQPSRRKITKARHQQRHPLHERRWSTGFFSLPRRRDCVNIC</sequence>
<dbReference type="Gene3D" id="3.30.1050.10">
    <property type="entry name" value="SCP2 sterol-binding domain"/>
    <property type="match status" value="1"/>
</dbReference>
<protein>
    <recommendedName>
        <fullName evidence="2">SCP2 domain-containing protein</fullName>
    </recommendedName>
</protein>
<reference evidence="3" key="1">
    <citation type="submission" date="2020-03" db="EMBL/GenBank/DDBJ databases">
        <title>A transcriptome and proteome of the tick Rhipicephalus microplus shaped by the genetic composition of its hosts and developmental stage.</title>
        <authorList>
            <person name="Garcia G.R."/>
            <person name="Ribeiro J.M.C."/>
            <person name="Maruyama S.R."/>
            <person name="Gardinasse L.G."/>
            <person name="Nelson K."/>
            <person name="Ferreira B.R."/>
            <person name="Andrade T.G."/>
            <person name="Santos I.K.F.M."/>
        </authorList>
    </citation>
    <scope>NUCLEOTIDE SEQUENCE</scope>
    <source>
        <strain evidence="3">NSGR</strain>
        <tissue evidence="3">Salivary glands</tissue>
    </source>
</reference>
<dbReference type="InterPro" id="IPR036527">
    <property type="entry name" value="SCP2_sterol-bd_dom_sf"/>
</dbReference>
<dbReference type="InterPro" id="IPR003033">
    <property type="entry name" value="SCP2_sterol-bd_dom"/>
</dbReference>
<dbReference type="Pfam" id="PF02036">
    <property type="entry name" value="SCP2"/>
    <property type="match status" value="1"/>
</dbReference>
<evidence type="ECO:0000313" key="3">
    <source>
        <dbReference type="EMBL" id="NIE43106.1"/>
    </source>
</evidence>
<evidence type="ECO:0000259" key="2">
    <source>
        <dbReference type="Pfam" id="PF02036"/>
    </source>
</evidence>
<organism evidence="3">
    <name type="scientific">Rhipicephalus microplus</name>
    <name type="common">Cattle tick</name>
    <name type="synonym">Boophilus microplus</name>
    <dbReference type="NCBI Taxonomy" id="6941"/>
    <lineage>
        <taxon>Eukaryota</taxon>
        <taxon>Metazoa</taxon>
        <taxon>Ecdysozoa</taxon>
        <taxon>Arthropoda</taxon>
        <taxon>Chelicerata</taxon>
        <taxon>Arachnida</taxon>
        <taxon>Acari</taxon>
        <taxon>Parasitiformes</taxon>
        <taxon>Ixodida</taxon>
        <taxon>Ixodoidea</taxon>
        <taxon>Ixodidae</taxon>
        <taxon>Rhipicephalinae</taxon>
        <taxon>Rhipicephalus</taxon>
        <taxon>Boophilus</taxon>
    </lineage>
</organism>
<feature type="domain" description="SCP2" evidence="2">
    <location>
        <begin position="1"/>
        <end position="25"/>
    </location>
</feature>
<proteinExistence type="predicted"/>
<feature type="region of interest" description="Disordered" evidence="1">
    <location>
        <begin position="17"/>
        <end position="38"/>
    </location>
</feature>
<dbReference type="SUPFAM" id="SSF55718">
    <property type="entry name" value="SCP-like"/>
    <property type="match status" value="1"/>
</dbReference>
<evidence type="ECO:0000256" key="1">
    <source>
        <dbReference type="SAM" id="MobiDB-lite"/>
    </source>
</evidence>
<feature type="compositionally biased region" description="Basic and acidic residues" evidence="1">
    <location>
        <begin position="19"/>
        <end position="31"/>
    </location>
</feature>